<dbReference type="EMBL" id="MU004231">
    <property type="protein sequence ID" value="KAF2672918.1"/>
    <property type="molecule type" value="Genomic_DNA"/>
</dbReference>
<keyword evidence="3" id="KW-1185">Reference proteome</keyword>
<sequence length="336" mass="35661">MLLRIFAAISLSFATFARCAPFPDIGIAGGGPPNSPVPVEISVSGAKDVQLTQFLENLEVSFFSAASTNLSTWDTAGYSNSSIDTVNRITAQEEVHLETLTAILNTYNVPLIPPCNYSFPVSSAKEFFEVADLIGSVGISATIGLSQRLALSDPSVARLISSILSVESRHDAFFRDVQEREPNPSPFDTGISAIWAYNIALSFIIPGSCPVQIPLPVLPELTVAQGTMDPSTVAPFANGTNSANSTSGDILKEFTWDPTQVPFVVQGDKQLLAGWVNQANKPVYTPLTNTSEGKGTARMPQGLSGITFVAITTEKFMDVDDLAQSTIAGPAVVVVS</sequence>
<feature type="signal peptide" evidence="1">
    <location>
        <begin position="1"/>
        <end position="19"/>
    </location>
</feature>
<dbReference type="OrthoDB" id="1001765at2759"/>
<name>A0A6A6UPA5_9PEZI</name>
<gene>
    <name evidence="2" type="ORF">BT63DRAFT_382805</name>
</gene>
<protein>
    <recommendedName>
        <fullName evidence="4">Ferritin-like domain-containing protein</fullName>
    </recommendedName>
</protein>
<reference evidence="2" key="1">
    <citation type="journal article" date="2020" name="Stud. Mycol.">
        <title>101 Dothideomycetes genomes: a test case for predicting lifestyles and emergence of pathogens.</title>
        <authorList>
            <person name="Haridas S."/>
            <person name="Albert R."/>
            <person name="Binder M."/>
            <person name="Bloem J."/>
            <person name="Labutti K."/>
            <person name="Salamov A."/>
            <person name="Andreopoulos B."/>
            <person name="Baker S."/>
            <person name="Barry K."/>
            <person name="Bills G."/>
            <person name="Bluhm B."/>
            <person name="Cannon C."/>
            <person name="Castanera R."/>
            <person name="Culley D."/>
            <person name="Daum C."/>
            <person name="Ezra D."/>
            <person name="Gonzalez J."/>
            <person name="Henrissat B."/>
            <person name="Kuo A."/>
            <person name="Liang C."/>
            <person name="Lipzen A."/>
            <person name="Lutzoni F."/>
            <person name="Magnuson J."/>
            <person name="Mondo S."/>
            <person name="Nolan M."/>
            <person name="Ohm R."/>
            <person name="Pangilinan J."/>
            <person name="Park H.-J."/>
            <person name="Ramirez L."/>
            <person name="Alfaro M."/>
            <person name="Sun H."/>
            <person name="Tritt A."/>
            <person name="Yoshinaga Y."/>
            <person name="Zwiers L.-H."/>
            <person name="Turgeon B."/>
            <person name="Goodwin S."/>
            <person name="Spatafora J."/>
            <person name="Crous P."/>
            <person name="Grigoriev I."/>
        </authorList>
    </citation>
    <scope>NUCLEOTIDE SEQUENCE</scope>
    <source>
        <strain evidence="2">CBS 115976</strain>
    </source>
</reference>
<feature type="chain" id="PRO_5025604995" description="Ferritin-like domain-containing protein" evidence="1">
    <location>
        <begin position="20"/>
        <end position="336"/>
    </location>
</feature>
<evidence type="ECO:0000313" key="2">
    <source>
        <dbReference type="EMBL" id="KAF2672918.1"/>
    </source>
</evidence>
<keyword evidence="1" id="KW-0732">Signal</keyword>
<dbReference type="Pfam" id="PF13668">
    <property type="entry name" value="Ferritin_2"/>
    <property type="match status" value="1"/>
</dbReference>
<dbReference type="Proteomes" id="UP000799302">
    <property type="component" value="Unassembled WGS sequence"/>
</dbReference>
<dbReference type="PANTHER" id="PTHR38705:SF1">
    <property type="entry name" value="PROTEIN RDS1"/>
    <property type="match status" value="1"/>
</dbReference>
<accession>A0A6A6UPA5</accession>
<evidence type="ECO:0000256" key="1">
    <source>
        <dbReference type="SAM" id="SignalP"/>
    </source>
</evidence>
<proteinExistence type="predicted"/>
<evidence type="ECO:0000313" key="3">
    <source>
        <dbReference type="Proteomes" id="UP000799302"/>
    </source>
</evidence>
<dbReference type="PANTHER" id="PTHR38705">
    <property type="entry name" value="PROTEIN RDS1"/>
    <property type="match status" value="1"/>
</dbReference>
<organism evidence="2 3">
    <name type="scientific">Microthyrium microscopicum</name>
    <dbReference type="NCBI Taxonomy" id="703497"/>
    <lineage>
        <taxon>Eukaryota</taxon>
        <taxon>Fungi</taxon>
        <taxon>Dikarya</taxon>
        <taxon>Ascomycota</taxon>
        <taxon>Pezizomycotina</taxon>
        <taxon>Dothideomycetes</taxon>
        <taxon>Dothideomycetes incertae sedis</taxon>
        <taxon>Microthyriales</taxon>
        <taxon>Microthyriaceae</taxon>
        <taxon>Microthyrium</taxon>
    </lineage>
</organism>
<dbReference type="AlphaFoldDB" id="A0A6A6UPA5"/>
<dbReference type="InterPro" id="IPR039254">
    <property type="entry name" value="Rds1"/>
</dbReference>
<evidence type="ECO:0008006" key="4">
    <source>
        <dbReference type="Google" id="ProtNLM"/>
    </source>
</evidence>